<reference evidence="3" key="1">
    <citation type="submission" date="2016-06" db="EMBL/GenBank/DDBJ databases">
        <authorList>
            <person name="Varghese N."/>
            <person name="Submissions Spin"/>
        </authorList>
    </citation>
    <scope>NUCLEOTIDE SEQUENCE [LARGE SCALE GENOMIC DNA]</scope>
    <source>
        <strain evidence="3">DSM 45246</strain>
    </source>
</reference>
<feature type="compositionally biased region" description="Pro residues" evidence="1">
    <location>
        <begin position="338"/>
        <end position="351"/>
    </location>
</feature>
<dbReference type="Proteomes" id="UP000199629">
    <property type="component" value="Unassembled WGS sequence"/>
</dbReference>
<dbReference type="RefSeq" id="WP_139141782.1">
    <property type="nucleotide sequence ID" value="NZ_FMCS01000003.1"/>
</dbReference>
<dbReference type="CDD" id="cd05403">
    <property type="entry name" value="NT_KNTase_like"/>
    <property type="match status" value="1"/>
</dbReference>
<evidence type="ECO:0008006" key="4">
    <source>
        <dbReference type="Google" id="ProtNLM"/>
    </source>
</evidence>
<gene>
    <name evidence="2" type="ORF">GA0070214_103113</name>
</gene>
<dbReference type="EMBL" id="FMCS01000003">
    <property type="protein sequence ID" value="SCE89968.1"/>
    <property type="molecule type" value="Genomic_DNA"/>
</dbReference>
<dbReference type="InterPro" id="IPR043519">
    <property type="entry name" value="NT_sf"/>
</dbReference>
<keyword evidence="3" id="KW-1185">Reference proteome</keyword>
<sequence length="377" mass="40207">MSGLPAVPDVVFSDRQCAAARAVVDDLGGPERVDLAFLGGSLAVGLGHATSDVDLYVVADRPPGSSAVLTRDGVEVHVLTLDAATVTRLVDVGSAYTVTGVDRGQLNLDPRTRHGLVRVLTGWRLRCTDGWERELARLRRDTVRQIFVAHHAAQFAGYAEDVLGALDSGDPYTALASSALALEAAAEAALAAADDIYLGDKFLFRRLTRTPATAPWADLLWGLLHEPVAAGEPLPRLRERTDRRLRAGNLLLAWCALEGWPAPLATLPAPSTAAPARRSPYATPLRFRDGLALIGPRESYRVDDAVLRRWRDARPGDPGDDLRALAALGLLAADGGPAPGPPDPAPPPGVRPEPLFAWQPRTDRLPGPVVARPEAAR</sequence>
<proteinExistence type="predicted"/>
<name>A0A1C4W1C5_9ACTN</name>
<evidence type="ECO:0000313" key="2">
    <source>
        <dbReference type="EMBL" id="SCE89968.1"/>
    </source>
</evidence>
<protein>
    <recommendedName>
        <fullName evidence="4">Nucleotidyltransferase domain-containing protein</fullName>
    </recommendedName>
</protein>
<accession>A0A1C4W1C5</accession>
<dbReference type="SUPFAM" id="SSF81301">
    <property type="entry name" value="Nucleotidyltransferase"/>
    <property type="match status" value="1"/>
</dbReference>
<evidence type="ECO:0000256" key="1">
    <source>
        <dbReference type="SAM" id="MobiDB-lite"/>
    </source>
</evidence>
<dbReference type="AlphaFoldDB" id="A0A1C4W1C5"/>
<feature type="region of interest" description="Disordered" evidence="1">
    <location>
        <begin position="332"/>
        <end position="377"/>
    </location>
</feature>
<evidence type="ECO:0000313" key="3">
    <source>
        <dbReference type="Proteomes" id="UP000199629"/>
    </source>
</evidence>
<organism evidence="2 3">
    <name type="scientific">Micromonospora chaiyaphumensis</name>
    <dbReference type="NCBI Taxonomy" id="307119"/>
    <lineage>
        <taxon>Bacteria</taxon>
        <taxon>Bacillati</taxon>
        <taxon>Actinomycetota</taxon>
        <taxon>Actinomycetes</taxon>
        <taxon>Micromonosporales</taxon>
        <taxon>Micromonosporaceae</taxon>
        <taxon>Micromonospora</taxon>
    </lineage>
</organism>